<dbReference type="PANTHER" id="PTHR43236:SF1">
    <property type="entry name" value="BLL7220 PROTEIN"/>
    <property type="match status" value="1"/>
</dbReference>
<evidence type="ECO:0000313" key="4">
    <source>
        <dbReference type="Proteomes" id="UP001156940"/>
    </source>
</evidence>
<keyword evidence="4" id="KW-1185">Reference proteome</keyword>
<feature type="domain" description="HTH cro/C1-type" evidence="2">
    <location>
        <begin position="8"/>
        <end position="62"/>
    </location>
</feature>
<dbReference type="InterPro" id="IPR001387">
    <property type="entry name" value="Cro/C1-type_HTH"/>
</dbReference>
<evidence type="ECO:0000256" key="1">
    <source>
        <dbReference type="ARBA" id="ARBA00007227"/>
    </source>
</evidence>
<protein>
    <submittedName>
        <fullName evidence="3">XRE family transcriptional regulator</fullName>
    </submittedName>
</protein>
<dbReference type="InterPro" id="IPR052345">
    <property type="entry name" value="Rad_response_metalloprotease"/>
</dbReference>
<dbReference type="InterPro" id="IPR010982">
    <property type="entry name" value="Lambda_DNA-bd_dom_sf"/>
</dbReference>
<dbReference type="SUPFAM" id="SSF47413">
    <property type="entry name" value="lambda repressor-like DNA-binding domains"/>
    <property type="match status" value="1"/>
</dbReference>
<dbReference type="EMBL" id="JARXRM010000043">
    <property type="protein sequence ID" value="MDH5824204.1"/>
    <property type="molecule type" value="Genomic_DNA"/>
</dbReference>
<dbReference type="Gene3D" id="1.10.10.2910">
    <property type="match status" value="1"/>
</dbReference>
<organism evidence="3 4">
    <name type="scientific">Luteimonas endophytica</name>
    <dbReference type="NCBI Taxonomy" id="3042023"/>
    <lineage>
        <taxon>Bacteria</taxon>
        <taxon>Pseudomonadati</taxon>
        <taxon>Pseudomonadota</taxon>
        <taxon>Gammaproteobacteria</taxon>
        <taxon>Lysobacterales</taxon>
        <taxon>Lysobacteraceae</taxon>
        <taxon>Luteimonas</taxon>
    </lineage>
</organism>
<dbReference type="Gene3D" id="1.10.260.40">
    <property type="entry name" value="lambda repressor-like DNA-binding domains"/>
    <property type="match status" value="1"/>
</dbReference>
<comment type="similarity">
    <text evidence="1">Belongs to the short-chain fatty acyl-CoA assimilation regulator (ScfR) family.</text>
</comment>
<dbReference type="Pfam" id="PF01381">
    <property type="entry name" value="HTH_3"/>
    <property type="match status" value="1"/>
</dbReference>
<dbReference type="RefSeq" id="WP_280575500.1">
    <property type="nucleotide sequence ID" value="NZ_JARXRM010000043.1"/>
</dbReference>
<dbReference type="PROSITE" id="PS50943">
    <property type="entry name" value="HTH_CROC1"/>
    <property type="match status" value="1"/>
</dbReference>
<dbReference type="Pfam" id="PF06114">
    <property type="entry name" value="Peptidase_M78"/>
    <property type="match status" value="1"/>
</dbReference>
<dbReference type="CDD" id="cd00093">
    <property type="entry name" value="HTH_XRE"/>
    <property type="match status" value="1"/>
</dbReference>
<sequence>MNAVIERLISARKAAGVSQEDAARKLEMSRPTYIAIEKGDREVKPRELIALASLFKTTVNHLVRQQSAPPRISPHLRAEIAKHPNASVDEAINKLTKFVDDYQFLLEKTNARQIDVSIPETAKSQMPVDRLAAHAAQDARNRLGLGEREPIGNLRKTLDEVGVHVIVDSLDSKLAGLYSFVEGFGYCILVNRKHPRERMRWTVAHEFGHFLHDRDKPGIDYLQGPVRKPTSERFADAFAACFLMPEAGVKRQFDDAMARAGDVNVGDVCRIADFYGVSMMAMTLRLEALGLVRKGTWNLLKSSGVKVSDIKREAGIAEGVKVEELETYPERYILLAIQAWTSEVISTSQFASLVGRSPIEARELAAKRSSSVVECGEALEEISLRLSDSVLERARTTE</sequence>
<evidence type="ECO:0000259" key="2">
    <source>
        <dbReference type="PROSITE" id="PS50943"/>
    </source>
</evidence>
<reference evidence="3 4" key="1">
    <citation type="submission" date="2023-04" db="EMBL/GenBank/DDBJ databases">
        <title>Luteimonas endophyticus RD2P54.</title>
        <authorList>
            <person name="Sun J.-Q."/>
        </authorList>
    </citation>
    <scope>NUCLEOTIDE SEQUENCE [LARGE SCALE GENOMIC DNA]</scope>
    <source>
        <strain evidence="3 4">RD2P54</strain>
    </source>
</reference>
<comment type="caution">
    <text evidence="3">The sequence shown here is derived from an EMBL/GenBank/DDBJ whole genome shotgun (WGS) entry which is preliminary data.</text>
</comment>
<accession>A0ABT6JBM2</accession>
<dbReference type="Proteomes" id="UP001156940">
    <property type="component" value="Unassembled WGS sequence"/>
</dbReference>
<name>A0ABT6JBM2_9GAMM</name>
<dbReference type="PANTHER" id="PTHR43236">
    <property type="entry name" value="ANTITOXIN HIGA1"/>
    <property type="match status" value="1"/>
</dbReference>
<evidence type="ECO:0000313" key="3">
    <source>
        <dbReference type="EMBL" id="MDH5824204.1"/>
    </source>
</evidence>
<dbReference type="SMART" id="SM00530">
    <property type="entry name" value="HTH_XRE"/>
    <property type="match status" value="1"/>
</dbReference>
<dbReference type="InterPro" id="IPR010359">
    <property type="entry name" value="IrrE_HExxH"/>
</dbReference>
<gene>
    <name evidence="3" type="ORF">QFW77_14580</name>
</gene>
<proteinExistence type="inferred from homology"/>